<protein>
    <recommendedName>
        <fullName evidence="3">Adenylate kinase</fullName>
    </recommendedName>
</protein>
<dbReference type="InterPro" id="IPR027417">
    <property type="entry name" value="P-loop_NTPase"/>
</dbReference>
<dbReference type="PANTHER" id="PTHR37816:SF1">
    <property type="entry name" value="TOXIN"/>
    <property type="match status" value="1"/>
</dbReference>
<evidence type="ECO:0008006" key="3">
    <source>
        <dbReference type="Google" id="ProtNLM"/>
    </source>
</evidence>
<keyword evidence="2" id="KW-1185">Reference proteome</keyword>
<dbReference type="OMA" id="CHESPMQ"/>
<sequence>MSDPVVSIGGAEAMTGVGVGRIPPLLGDAHGRYRIHLVGNSGTSKTTTGEALAALLGVPFIALDELFYDPGWVLRPNEVFRANLRAALDADPRGWVVDGNYTQMGGNTAFEEATDIIWLDPPLYVYFPRVVLRTFLRFFRLAPPSSPGCHESPMQVFFSRNSIFWWCIWDHWRRREENGERMALVGIGSGSDVARRRMRRFGGWGGDVKAWLAEVADMLRSRKD</sequence>
<dbReference type="SUPFAM" id="SSF52540">
    <property type="entry name" value="P-loop containing nucleoside triphosphate hydrolases"/>
    <property type="match status" value="1"/>
</dbReference>
<dbReference type="Proteomes" id="UP000054270">
    <property type="component" value="Unassembled WGS sequence"/>
</dbReference>
<dbReference type="OrthoDB" id="65590at2759"/>
<evidence type="ECO:0000313" key="1">
    <source>
        <dbReference type="EMBL" id="KJA20996.1"/>
    </source>
</evidence>
<evidence type="ECO:0000313" key="2">
    <source>
        <dbReference type="Proteomes" id="UP000054270"/>
    </source>
</evidence>
<dbReference type="PANTHER" id="PTHR37816">
    <property type="entry name" value="YALI0E33011P"/>
    <property type="match status" value="1"/>
</dbReference>
<accession>A0A0D2NWX0</accession>
<dbReference type="AlphaFoldDB" id="A0A0D2NWX0"/>
<dbReference type="EMBL" id="KN817562">
    <property type="protein sequence ID" value="KJA20996.1"/>
    <property type="molecule type" value="Genomic_DNA"/>
</dbReference>
<reference evidence="2" key="1">
    <citation type="submission" date="2014-04" db="EMBL/GenBank/DDBJ databases">
        <title>Evolutionary Origins and Diversification of the Mycorrhizal Mutualists.</title>
        <authorList>
            <consortium name="DOE Joint Genome Institute"/>
            <consortium name="Mycorrhizal Genomics Consortium"/>
            <person name="Kohler A."/>
            <person name="Kuo A."/>
            <person name="Nagy L.G."/>
            <person name="Floudas D."/>
            <person name="Copeland A."/>
            <person name="Barry K.W."/>
            <person name="Cichocki N."/>
            <person name="Veneault-Fourrey C."/>
            <person name="LaButti K."/>
            <person name="Lindquist E.A."/>
            <person name="Lipzen A."/>
            <person name="Lundell T."/>
            <person name="Morin E."/>
            <person name="Murat C."/>
            <person name="Riley R."/>
            <person name="Ohm R."/>
            <person name="Sun H."/>
            <person name="Tunlid A."/>
            <person name="Henrissat B."/>
            <person name="Grigoriev I.V."/>
            <person name="Hibbett D.S."/>
            <person name="Martin F."/>
        </authorList>
    </citation>
    <scope>NUCLEOTIDE SEQUENCE [LARGE SCALE GENOMIC DNA]</scope>
    <source>
        <strain evidence="2">FD-334 SS-4</strain>
    </source>
</reference>
<dbReference type="Gene3D" id="3.40.50.300">
    <property type="entry name" value="P-loop containing nucleotide triphosphate hydrolases"/>
    <property type="match status" value="1"/>
</dbReference>
<dbReference type="InterPro" id="IPR052922">
    <property type="entry name" value="Cytidylate_Kinase-2"/>
</dbReference>
<gene>
    <name evidence="1" type="ORF">HYPSUDRAFT_42577</name>
</gene>
<proteinExistence type="predicted"/>
<organism evidence="1 2">
    <name type="scientific">Hypholoma sublateritium (strain FD-334 SS-4)</name>
    <dbReference type="NCBI Taxonomy" id="945553"/>
    <lineage>
        <taxon>Eukaryota</taxon>
        <taxon>Fungi</taxon>
        <taxon>Dikarya</taxon>
        <taxon>Basidiomycota</taxon>
        <taxon>Agaricomycotina</taxon>
        <taxon>Agaricomycetes</taxon>
        <taxon>Agaricomycetidae</taxon>
        <taxon>Agaricales</taxon>
        <taxon>Agaricineae</taxon>
        <taxon>Strophariaceae</taxon>
        <taxon>Hypholoma</taxon>
    </lineage>
</organism>
<name>A0A0D2NWX0_HYPSF</name>